<keyword evidence="2" id="KW-1003">Cell membrane</keyword>
<dbReference type="PANTHER" id="PTHR39087:SF2">
    <property type="entry name" value="UPF0104 MEMBRANE PROTEIN MJ1595"/>
    <property type="match status" value="1"/>
</dbReference>
<dbReference type="InterPro" id="IPR011009">
    <property type="entry name" value="Kinase-like_dom_sf"/>
</dbReference>
<reference evidence="8" key="1">
    <citation type="submission" date="2016-10" db="EMBL/GenBank/DDBJ databases">
        <authorList>
            <person name="Varghese N."/>
            <person name="Submissions S."/>
        </authorList>
    </citation>
    <scope>NUCLEOTIDE SEQUENCE [LARGE SCALE GENOMIC DNA]</scope>
    <source>
        <strain evidence="8">DSM 45419</strain>
    </source>
</reference>
<feature type="transmembrane region" description="Helical" evidence="6">
    <location>
        <begin position="512"/>
        <end position="534"/>
    </location>
</feature>
<dbReference type="SUPFAM" id="SSF56112">
    <property type="entry name" value="Protein kinase-like (PK-like)"/>
    <property type="match status" value="1"/>
</dbReference>
<feature type="transmembrane region" description="Helical" evidence="6">
    <location>
        <begin position="752"/>
        <end position="773"/>
    </location>
</feature>
<feature type="transmembrane region" description="Helical" evidence="6">
    <location>
        <begin position="579"/>
        <end position="603"/>
    </location>
</feature>
<dbReference type="Proteomes" id="UP000198680">
    <property type="component" value="Unassembled WGS sequence"/>
</dbReference>
<accession>A0A1G9UY42</accession>
<proteinExistence type="predicted"/>
<dbReference type="RefSeq" id="WP_091219719.1">
    <property type="nucleotide sequence ID" value="NZ_FNHE01000007.1"/>
</dbReference>
<evidence type="ECO:0000313" key="8">
    <source>
        <dbReference type="Proteomes" id="UP000198680"/>
    </source>
</evidence>
<evidence type="ECO:0000256" key="5">
    <source>
        <dbReference type="ARBA" id="ARBA00023136"/>
    </source>
</evidence>
<name>A0A1G9UY42_9ACTN</name>
<keyword evidence="8" id="KW-1185">Reference proteome</keyword>
<feature type="transmembrane region" description="Helical" evidence="6">
    <location>
        <begin position="623"/>
        <end position="640"/>
    </location>
</feature>
<evidence type="ECO:0000256" key="2">
    <source>
        <dbReference type="ARBA" id="ARBA00022475"/>
    </source>
</evidence>
<organism evidence="7 8">
    <name type="scientific">Geodermatophilus siccatus</name>
    <dbReference type="NCBI Taxonomy" id="1137991"/>
    <lineage>
        <taxon>Bacteria</taxon>
        <taxon>Bacillati</taxon>
        <taxon>Actinomycetota</taxon>
        <taxon>Actinomycetes</taxon>
        <taxon>Geodermatophilales</taxon>
        <taxon>Geodermatophilaceae</taxon>
        <taxon>Geodermatophilus</taxon>
    </lineage>
</organism>
<keyword evidence="3 6" id="KW-0812">Transmembrane</keyword>
<dbReference type="OrthoDB" id="5242664at2"/>
<feature type="transmembrane region" description="Helical" evidence="6">
    <location>
        <begin position="159"/>
        <end position="177"/>
    </location>
</feature>
<comment type="subcellular location">
    <subcellularLocation>
        <location evidence="1">Cell membrane</location>
        <topology evidence="1">Multi-pass membrane protein</topology>
    </subcellularLocation>
</comment>
<evidence type="ECO:0000256" key="6">
    <source>
        <dbReference type="SAM" id="Phobius"/>
    </source>
</evidence>
<dbReference type="PANTHER" id="PTHR39087">
    <property type="entry name" value="UPF0104 MEMBRANE PROTEIN MJ1595"/>
    <property type="match status" value="1"/>
</dbReference>
<feature type="transmembrane region" description="Helical" evidence="6">
    <location>
        <begin position="725"/>
        <end position="746"/>
    </location>
</feature>
<dbReference type="AlphaFoldDB" id="A0A1G9UY42"/>
<protein>
    <submittedName>
        <fullName evidence="7">Uncharacterized membrane protein YbhN, UPF0104 family</fullName>
    </submittedName>
</protein>
<evidence type="ECO:0000313" key="7">
    <source>
        <dbReference type="EMBL" id="SDM64565.1"/>
    </source>
</evidence>
<sequence length="779" mass="79382">MTEGGADRRTSFWPRTRVRRPADGVALGFAAGALLLLVLLAVQAPQVPAADADLADTALGGLPGTVLSVANGVASLAVLAVLGAVLLDALRRRRFAVTSAALACALALGAGEAAEWLLGRQDLLGTAEDAAVTPIAAAVGLLVGADLQRRPRWTTPARVVLGAALLCALALGSLTLLSGAVALLAGTAAGLLVRVLVGVVPARPDEERVRAVLAAAGLPVDQLCPLSHPAESLRYAATSPGGVLEVTVVDPDRRGVSLARRGVSLVRLRSSVVGRPALTLRGRLEREALCAGIARAADVPAPTVVTLLSAGPALLSVARPLAGTPLADADADGGAHEVLRAAFTALRRVHRVGVAHGALSPQSVVLLPDGRVGFTRWRSAQPAASELQRELDVVALLVTAAAHAGVEAAVAAFRDGYGSGAPAEARLAALAQPLVLPPPLREAVRRTAVVGDLRTTLAGPSGAVPATAPRLERVRPRTVVTMVAATVAAYVLASQLSEVSLGSTLSAARWQWLAVAVLGSAVTYVGAALALQAFVPVDLPLARTTLVQVATAFVTLVTPPTVGHVGIGIRYLQRAGVPLATAAASVAVSQVVTVVVTVVVLLVCSWVSGVSASRPTLLPSGEVLVVLLVATAVLVAVAMLPPTRRLLHRRVEPLLRQTLPQLLTALTQPRRLGTAVLGILLLNGGYVLALDASLRAFSASLSLPTLVVVYLAASTIGSAAPTPGGLGAVEAALVGALTATGVPVTAALTAVLAFRAATFWLPAPFGWLAFLVLQRRQQI</sequence>
<dbReference type="GO" id="GO:0005886">
    <property type="term" value="C:plasma membrane"/>
    <property type="evidence" value="ECO:0007669"/>
    <property type="project" value="UniProtKB-SubCell"/>
</dbReference>
<dbReference type="EMBL" id="FNHE01000007">
    <property type="protein sequence ID" value="SDM64565.1"/>
    <property type="molecule type" value="Genomic_DNA"/>
</dbReference>
<evidence type="ECO:0000256" key="1">
    <source>
        <dbReference type="ARBA" id="ARBA00004651"/>
    </source>
</evidence>
<evidence type="ECO:0000256" key="4">
    <source>
        <dbReference type="ARBA" id="ARBA00022989"/>
    </source>
</evidence>
<feature type="transmembrane region" description="Helical" evidence="6">
    <location>
        <begin position="546"/>
        <end position="567"/>
    </location>
</feature>
<keyword evidence="5 6" id="KW-0472">Membrane</keyword>
<feature type="transmembrane region" description="Helical" evidence="6">
    <location>
        <begin position="672"/>
        <end position="690"/>
    </location>
</feature>
<dbReference type="STRING" id="1137991.SAMN05660642_02991"/>
<dbReference type="InterPro" id="IPR022791">
    <property type="entry name" value="L-PG_synthase/AglD"/>
</dbReference>
<feature type="transmembrane region" description="Helical" evidence="6">
    <location>
        <begin position="696"/>
        <end position="713"/>
    </location>
</feature>
<feature type="transmembrane region" description="Helical" evidence="6">
    <location>
        <begin position="65"/>
        <end position="87"/>
    </location>
</feature>
<gene>
    <name evidence="7" type="ORF">SAMN05660642_02991</name>
</gene>
<keyword evidence="4 6" id="KW-1133">Transmembrane helix</keyword>
<dbReference type="Pfam" id="PF03706">
    <property type="entry name" value="LPG_synthase_TM"/>
    <property type="match status" value="1"/>
</dbReference>
<evidence type="ECO:0000256" key="3">
    <source>
        <dbReference type="ARBA" id="ARBA00022692"/>
    </source>
</evidence>